<reference evidence="5 6" key="1">
    <citation type="submission" date="2016-10" db="EMBL/GenBank/DDBJ databases">
        <authorList>
            <person name="de Groot N.N."/>
        </authorList>
    </citation>
    <scope>NUCLEOTIDE SEQUENCE [LARGE SCALE GENOMIC DNA]</scope>
    <source>
        <strain>GEY</strain>
        <strain evidence="6">DSM 9560</strain>
    </source>
</reference>
<evidence type="ECO:0000259" key="4">
    <source>
        <dbReference type="Pfam" id="PF22666"/>
    </source>
</evidence>
<dbReference type="Pfam" id="PF22666">
    <property type="entry name" value="Glyco_hydro_2_N2"/>
    <property type="match status" value="1"/>
</dbReference>
<keyword evidence="6" id="KW-1185">Reference proteome</keyword>
<dbReference type="AlphaFoldDB" id="A0A1I2IML7"/>
<dbReference type="STRING" id="1003.SAMN04488541_10346"/>
<dbReference type="Gene3D" id="2.60.120.260">
    <property type="entry name" value="Galactose-binding domain-like"/>
    <property type="match status" value="1"/>
</dbReference>
<evidence type="ECO:0000256" key="3">
    <source>
        <dbReference type="SAM" id="SignalP"/>
    </source>
</evidence>
<dbReference type="InterPro" id="IPR008979">
    <property type="entry name" value="Galactose-bd-like_sf"/>
</dbReference>
<protein>
    <submittedName>
        <fullName evidence="5">Glycosyl hydrolases family 2, sugar binding domain</fullName>
    </submittedName>
</protein>
<gene>
    <name evidence="5" type="ORF">SAMN04488541_10346</name>
</gene>
<dbReference type="PANTHER" id="PTHR43817">
    <property type="entry name" value="GLYCOSYL HYDROLASE"/>
    <property type="match status" value="1"/>
</dbReference>
<dbReference type="EMBL" id="FONY01000034">
    <property type="protein sequence ID" value="SFF43504.1"/>
    <property type="molecule type" value="Genomic_DNA"/>
</dbReference>
<evidence type="ECO:0000256" key="1">
    <source>
        <dbReference type="ARBA" id="ARBA00022729"/>
    </source>
</evidence>
<dbReference type="RefSeq" id="WP_177217422.1">
    <property type="nucleotide sequence ID" value="NZ_FONY01000034.1"/>
</dbReference>
<accession>A0A1I2IML7</accession>
<feature type="signal peptide" evidence="3">
    <location>
        <begin position="1"/>
        <end position="21"/>
    </location>
</feature>
<name>A0A1I2IML7_9BACT</name>
<feature type="chain" id="PRO_5011560737" evidence="3">
    <location>
        <begin position="22"/>
        <end position="933"/>
    </location>
</feature>
<evidence type="ECO:0000256" key="2">
    <source>
        <dbReference type="ARBA" id="ARBA00022801"/>
    </source>
</evidence>
<dbReference type="GO" id="GO:0004553">
    <property type="term" value="F:hydrolase activity, hydrolyzing O-glycosyl compounds"/>
    <property type="evidence" value="ECO:0007669"/>
    <property type="project" value="UniProtKB-ARBA"/>
</dbReference>
<organism evidence="5 6">
    <name type="scientific">Thermoflexibacter ruber</name>
    <dbReference type="NCBI Taxonomy" id="1003"/>
    <lineage>
        <taxon>Bacteria</taxon>
        <taxon>Pseudomonadati</taxon>
        <taxon>Bacteroidota</taxon>
        <taxon>Cytophagia</taxon>
        <taxon>Cytophagales</taxon>
        <taxon>Thermoflexibacteraceae</taxon>
        <taxon>Thermoflexibacter</taxon>
    </lineage>
</organism>
<feature type="domain" description="Beta-mannosidase-like galactose-binding" evidence="4">
    <location>
        <begin position="811"/>
        <end position="896"/>
    </location>
</feature>
<evidence type="ECO:0000313" key="5">
    <source>
        <dbReference type="EMBL" id="SFF43504.1"/>
    </source>
</evidence>
<dbReference type="SUPFAM" id="SSF49785">
    <property type="entry name" value="Galactose-binding domain-like"/>
    <property type="match status" value="1"/>
</dbReference>
<evidence type="ECO:0000313" key="6">
    <source>
        <dbReference type="Proteomes" id="UP000199513"/>
    </source>
</evidence>
<keyword evidence="1 3" id="KW-0732">Signal</keyword>
<proteinExistence type="predicted"/>
<keyword evidence="2 5" id="KW-0378">Hydrolase</keyword>
<dbReference type="PANTHER" id="PTHR43817:SF1">
    <property type="entry name" value="HYDROLASE, FAMILY 43, PUTATIVE (AFU_ORTHOLOGUE AFUA_3G01660)-RELATED"/>
    <property type="match status" value="1"/>
</dbReference>
<dbReference type="InterPro" id="IPR054593">
    <property type="entry name" value="Beta-mannosidase-like_N2"/>
</dbReference>
<sequence>MKKIALLCFLPLLLWSNTTPKDELLEGFKNPPMEARPMALWDWTNGNFSLSQITYEMEQAKAKGMGGFDIWDVGVLVDEKKVIPAGAPFMSEESVQGIAHAVREGERLGLRLGLITASSWNAGGDWVKPEHGVMGLFKTEIKIKGGQKITEKLAFPTLPEKLGRDTPIIEKDANGLPTFYKEVAVLAMPSDQKSLKNNEIINISDKMNDKGELSWDAPQGDWLVVRYVCAPTGQPLKVPSPNSRGRMIDHFSAEATEAHLMYIIERLQKELGSLKNRSLQYLYTDSYEASSAIWTPKIVSEFEKRWGYSMIPYLPVLDGKVVENQDISRRFSFDYRKLLSDLIIENHYAKCVEICKKYGLQFSAEAGGPGQPIHNVPFEDLKALGSLSFPRGEFWNKHPQLELLQIIKGISSAAHLYNQKYVEAESFTSVWLWQEGPQELKPLADRAFCEGLNRIVYHTFPHTPAEAGNPGWVYNFGTLIHVNNSWWEKSKSFHEYLARCSYLLQQGNFVGDVAFYYGDQAPNFVKPKYVHPSLGRGYDYDVVNSEAILKFMSVKEGKIFLPYGQFYEVLVLPDEDEVNLDVLKKLEKMVFDGATIIGRKPTKTYTLSNYEQKEKEIKAITERLWGRCDSVNVKENKYGKGKIIWGKTVREVLAERGKVPDFQFTASLDSAMLDYIHRRTANDDIYFIRNTKNATYEANLTFRNTDKTPQLWNPTDGSFYELANVQKEANTTTFRLQVQPYESFFIVFRKNPKKAPLTDKQSPILATKEIKGEWEVRFPHGWGVPTRTIFPDLVSWTNAKDTAIHYFSGIAAYYKTFELTNEDMPQGKRIFLDLGRVREIADVWLNGQHLGERCFVPYSYEITPYLKVGKNYLVIEVANVLNNRMVGDAKVPEPYRRTKSNIIKGPNAWMRPWAEVSLVESGLLGTVKLITKQ</sequence>
<dbReference type="Pfam" id="PF17132">
    <property type="entry name" value="Glyco_hydro_106"/>
    <property type="match status" value="1"/>
</dbReference>
<dbReference type="Proteomes" id="UP000199513">
    <property type="component" value="Unassembled WGS sequence"/>
</dbReference>
<dbReference type="NCBIfam" id="NF045579">
    <property type="entry name" value="rhamnoside_JR"/>
    <property type="match status" value="1"/>
</dbReference>